<evidence type="ECO:0000256" key="6">
    <source>
        <dbReference type="ARBA" id="ARBA00022833"/>
    </source>
</evidence>
<evidence type="ECO:0000313" key="14">
    <source>
        <dbReference type="EMBL" id="KAG7161649.1"/>
    </source>
</evidence>
<evidence type="ECO:0000256" key="1">
    <source>
        <dbReference type="ARBA" id="ARBA00004123"/>
    </source>
</evidence>
<dbReference type="InterPro" id="IPR013087">
    <property type="entry name" value="Znf_C2H2_type"/>
</dbReference>
<sequence length="343" mass="39279">MSYEAMQMHICMTEQIDVKDIKCEKFDDSLYSNYDMKHHVAIHAKREFEYLENGQSYCRENQLDYPMVMHTSENKFECKECGKGCDTEGDLKQHMVVHSGETNFRCEECGKCYSTKYNLKQHKVVHSEEKNFKCQVCGKSYYRKGELKQHMAVHTEPVNKIFLLLVTKFDDIFVWATNCDVRISSVVLTLLSVTLEVVANIGLLFIHDAGSRRKESPAITPTQHTNTCESQEQRLDSKSQRWYRNSVQTARSHSDGTETVSRQEVTSMVQEQCPDSNHSGGTGTASRQQVTATVQGQRLDSKSQRWYRNNVQTASHSNGTGTVSRQQVTAMVQEQCPDSKLQR</sequence>
<evidence type="ECO:0000256" key="3">
    <source>
        <dbReference type="ARBA" id="ARBA00022723"/>
    </source>
</evidence>
<dbReference type="PROSITE" id="PS00028">
    <property type="entry name" value="ZINC_FINGER_C2H2_1"/>
    <property type="match status" value="3"/>
</dbReference>
<dbReference type="PANTHER" id="PTHR24394:SF48">
    <property type="entry name" value="ZINC FINGER PROTEIN 771"/>
    <property type="match status" value="1"/>
</dbReference>
<feature type="compositionally biased region" description="Polar residues" evidence="12">
    <location>
        <begin position="219"/>
        <end position="230"/>
    </location>
</feature>
<dbReference type="Gene3D" id="3.30.160.60">
    <property type="entry name" value="Classic Zinc Finger"/>
    <property type="match status" value="3"/>
</dbReference>
<dbReference type="FunFam" id="3.30.160.60:FF:000446">
    <property type="entry name" value="Zinc finger protein"/>
    <property type="match status" value="2"/>
</dbReference>
<evidence type="ECO:0000256" key="8">
    <source>
        <dbReference type="ARBA" id="ARBA00023125"/>
    </source>
</evidence>
<evidence type="ECO:0000256" key="10">
    <source>
        <dbReference type="ARBA" id="ARBA00023242"/>
    </source>
</evidence>
<feature type="compositionally biased region" description="Polar residues" evidence="12">
    <location>
        <begin position="240"/>
        <end position="300"/>
    </location>
</feature>
<dbReference type="Proteomes" id="UP000747542">
    <property type="component" value="Unassembled WGS sequence"/>
</dbReference>
<dbReference type="SMART" id="SM00355">
    <property type="entry name" value="ZnF_C2H2"/>
    <property type="match status" value="4"/>
</dbReference>
<dbReference type="GO" id="GO:0000981">
    <property type="term" value="F:DNA-binding transcription factor activity, RNA polymerase II-specific"/>
    <property type="evidence" value="ECO:0007669"/>
    <property type="project" value="TreeGrafter"/>
</dbReference>
<comment type="similarity">
    <text evidence="2">Belongs to the krueppel C2H2-type zinc-finger protein family.</text>
</comment>
<gene>
    <name evidence="14" type="primary">Znf234-L2</name>
    <name evidence="14" type="ORF">Hamer_G014221</name>
</gene>
<feature type="domain" description="C2H2-type" evidence="13">
    <location>
        <begin position="132"/>
        <end position="159"/>
    </location>
</feature>
<evidence type="ECO:0000256" key="12">
    <source>
        <dbReference type="SAM" id="MobiDB-lite"/>
    </source>
</evidence>
<dbReference type="PANTHER" id="PTHR24394">
    <property type="entry name" value="ZINC FINGER PROTEIN"/>
    <property type="match status" value="1"/>
</dbReference>
<comment type="subcellular location">
    <subcellularLocation>
        <location evidence="1">Nucleus</location>
    </subcellularLocation>
</comment>
<dbReference type="InterPro" id="IPR036236">
    <property type="entry name" value="Znf_C2H2_sf"/>
</dbReference>
<dbReference type="GO" id="GO:0008270">
    <property type="term" value="F:zinc ion binding"/>
    <property type="evidence" value="ECO:0007669"/>
    <property type="project" value="UniProtKB-KW"/>
</dbReference>
<evidence type="ECO:0000259" key="13">
    <source>
        <dbReference type="PROSITE" id="PS50157"/>
    </source>
</evidence>
<proteinExistence type="inferred from homology"/>
<keyword evidence="10" id="KW-0539">Nucleus</keyword>
<reference evidence="14" key="1">
    <citation type="journal article" date="2021" name="Sci. Adv.">
        <title>The American lobster genome reveals insights on longevity, neural, and immune adaptations.</title>
        <authorList>
            <person name="Polinski J.M."/>
            <person name="Zimin A.V."/>
            <person name="Clark K.F."/>
            <person name="Kohn A.B."/>
            <person name="Sadowski N."/>
            <person name="Timp W."/>
            <person name="Ptitsyn A."/>
            <person name="Khanna P."/>
            <person name="Romanova D.Y."/>
            <person name="Williams P."/>
            <person name="Greenwood S.J."/>
            <person name="Moroz L.L."/>
            <person name="Walt D.R."/>
            <person name="Bodnar A.G."/>
        </authorList>
    </citation>
    <scope>NUCLEOTIDE SEQUENCE</scope>
    <source>
        <strain evidence="14">GMGI-L3</strain>
    </source>
</reference>
<name>A0A8J5JYD1_HOMAM</name>
<keyword evidence="7" id="KW-0805">Transcription regulation</keyword>
<dbReference type="AlphaFoldDB" id="A0A8J5JYD1"/>
<dbReference type="Pfam" id="PF00096">
    <property type="entry name" value="zf-C2H2"/>
    <property type="match status" value="3"/>
</dbReference>
<feature type="region of interest" description="Disordered" evidence="12">
    <location>
        <begin position="214"/>
        <end position="300"/>
    </location>
</feature>
<evidence type="ECO:0000256" key="5">
    <source>
        <dbReference type="ARBA" id="ARBA00022771"/>
    </source>
</evidence>
<keyword evidence="8" id="KW-0238">DNA-binding</keyword>
<keyword evidence="3" id="KW-0479">Metal-binding</keyword>
<protein>
    <submittedName>
        <fullName evidence="14">Zinc finger protein 234-like 2</fullName>
    </submittedName>
</protein>
<dbReference type="EMBL" id="JAHLQT010028947">
    <property type="protein sequence ID" value="KAG7161649.1"/>
    <property type="molecule type" value="Genomic_DNA"/>
</dbReference>
<keyword evidence="6" id="KW-0862">Zinc</keyword>
<keyword evidence="15" id="KW-1185">Reference proteome</keyword>
<feature type="domain" description="C2H2-type" evidence="13">
    <location>
        <begin position="104"/>
        <end position="131"/>
    </location>
</feature>
<evidence type="ECO:0000256" key="4">
    <source>
        <dbReference type="ARBA" id="ARBA00022737"/>
    </source>
</evidence>
<dbReference type="FunFam" id="3.30.160.60:FF:001480">
    <property type="entry name" value="Si:cabz01071911.3"/>
    <property type="match status" value="1"/>
</dbReference>
<evidence type="ECO:0000256" key="7">
    <source>
        <dbReference type="ARBA" id="ARBA00023015"/>
    </source>
</evidence>
<keyword evidence="9" id="KW-0804">Transcription</keyword>
<dbReference type="PROSITE" id="PS50157">
    <property type="entry name" value="ZINC_FINGER_C2H2_2"/>
    <property type="match status" value="3"/>
</dbReference>
<organism evidence="14 15">
    <name type="scientific">Homarus americanus</name>
    <name type="common">American lobster</name>
    <dbReference type="NCBI Taxonomy" id="6706"/>
    <lineage>
        <taxon>Eukaryota</taxon>
        <taxon>Metazoa</taxon>
        <taxon>Ecdysozoa</taxon>
        <taxon>Arthropoda</taxon>
        <taxon>Crustacea</taxon>
        <taxon>Multicrustacea</taxon>
        <taxon>Malacostraca</taxon>
        <taxon>Eumalacostraca</taxon>
        <taxon>Eucarida</taxon>
        <taxon>Decapoda</taxon>
        <taxon>Pleocyemata</taxon>
        <taxon>Astacidea</taxon>
        <taxon>Nephropoidea</taxon>
        <taxon>Nephropidae</taxon>
        <taxon>Homarus</taxon>
    </lineage>
</organism>
<evidence type="ECO:0000256" key="2">
    <source>
        <dbReference type="ARBA" id="ARBA00006991"/>
    </source>
</evidence>
<comment type="caution">
    <text evidence="14">The sequence shown here is derived from an EMBL/GenBank/DDBJ whole genome shotgun (WGS) entry which is preliminary data.</text>
</comment>
<dbReference type="SUPFAM" id="SSF57667">
    <property type="entry name" value="beta-beta-alpha zinc fingers"/>
    <property type="match status" value="2"/>
</dbReference>
<keyword evidence="5 11" id="KW-0863">Zinc-finger</keyword>
<keyword evidence="4" id="KW-0677">Repeat</keyword>
<feature type="domain" description="C2H2-type" evidence="13">
    <location>
        <begin position="76"/>
        <end position="103"/>
    </location>
</feature>
<dbReference type="GO" id="GO:0003677">
    <property type="term" value="F:DNA binding"/>
    <property type="evidence" value="ECO:0007669"/>
    <property type="project" value="UniProtKB-KW"/>
</dbReference>
<evidence type="ECO:0000256" key="11">
    <source>
        <dbReference type="PROSITE-ProRule" id="PRU00042"/>
    </source>
</evidence>
<evidence type="ECO:0000313" key="15">
    <source>
        <dbReference type="Proteomes" id="UP000747542"/>
    </source>
</evidence>
<dbReference type="GO" id="GO:0005634">
    <property type="term" value="C:nucleus"/>
    <property type="evidence" value="ECO:0007669"/>
    <property type="project" value="UniProtKB-SubCell"/>
</dbReference>
<evidence type="ECO:0000256" key="9">
    <source>
        <dbReference type="ARBA" id="ARBA00023163"/>
    </source>
</evidence>
<accession>A0A8J5JYD1</accession>